<keyword evidence="2" id="KW-1185">Reference proteome</keyword>
<protein>
    <submittedName>
        <fullName evidence="1">DUF4402 domain-containing protein</fullName>
    </submittedName>
</protein>
<sequence>MHFQILSIPKIIILGSFILITSQGLAQQITIDGVVGSLDFGTFAKASGGTITLNGDGSVSSTGDIYPLKFGKPRSVASIEISTTANTTGNGNGNGNGNAAKVVNITSLPTTLIGGTGILELSLNFSDNNFFLPQNTPKTIYMGGTLTVGGPEDPSGIYSGTVDVTVDVIFTFQ</sequence>
<evidence type="ECO:0000313" key="1">
    <source>
        <dbReference type="EMBL" id="MFD0975654.1"/>
    </source>
</evidence>
<dbReference type="RefSeq" id="WP_380736696.1">
    <property type="nucleotide sequence ID" value="NZ_JBHTJP010000032.1"/>
</dbReference>
<accession>A0ABW3ICT0</accession>
<name>A0ABW3ICT0_9FLAO</name>
<dbReference type="EMBL" id="JBHTJP010000032">
    <property type="protein sequence ID" value="MFD0975654.1"/>
    <property type="molecule type" value="Genomic_DNA"/>
</dbReference>
<proteinExistence type="predicted"/>
<reference evidence="2" key="1">
    <citation type="journal article" date="2019" name="Int. J. Syst. Evol. Microbiol.">
        <title>The Global Catalogue of Microorganisms (GCM) 10K type strain sequencing project: providing services to taxonomists for standard genome sequencing and annotation.</title>
        <authorList>
            <consortium name="The Broad Institute Genomics Platform"/>
            <consortium name="The Broad Institute Genome Sequencing Center for Infectious Disease"/>
            <person name="Wu L."/>
            <person name="Ma J."/>
        </authorList>
    </citation>
    <scope>NUCLEOTIDE SEQUENCE [LARGE SCALE GENOMIC DNA]</scope>
    <source>
        <strain evidence="2">CCUG 60898</strain>
    </source>
</reference>
<evidence type="ECO:0000313" key="2">
    <source>
        <dbReference type="Proteomes" id="UP001597100"/>
    </source>
</evidence>
<organism evidence="1 2">
    <name type="scientific">Salinimicrobium gaetbulicola</name>
    <dbReference type="NCBI Taxonomy" id="999702"/>
    <lineage>
        <taxon>Bacteria</taxon>
        <taxon>Pseudomonadati</taxon>
        <taxon>Bacteroidota</taxon>
        <taxon>Flavobacteriia</taxon>
        <taxon>Flavobacteriales</taxon>
        <taxon>Flavobacteriaceae</taxon>
        <taxon>Salinimicrobium</taxon>
    </lineage>
</organism>
<gene>
    <name evidence="1" type="ORF">ACFQ1G_02515</name>
</gene>
<dbReference type="InterPro" id="IPR025514">
    <property type="entry name" value="DUF4402"/>
</dbReference>
<dbReference type="Pfam" id="PF14352">
    <property type="entry name" value="DUF4402"/>
    <property type="match status" value="1"/>
</dbReference>
<dbReference type="Proteomes" id="UP001597100">
    <property type="component" value="Unassembled WGS sequence"/>
</dbReference>
<comment type="caution">
    <text evidence="1">The sequence shown here is derived from an EMBL/GenBank/DDBJ whole genome shotgun (WGS) entry which is preliminary data.</text>
</comment>